<evidence type="ECO:0000259" key="7">
    <source>
        <dbReference type="Pfam" id="PF13614"/>
    </source>
</evidence>
<dbReference type="GO" id="GO:0009898">
    <property type="term" value="C:cytoplasmic side of plasma membrane"/>
    <property type="evidence" value="ECO:0007669"/>
    <property type="project" value="TreeGrafter"/>
</dbReference>
<dbReference type="PIRSF" id="PIRSF003092">
    <property type="entry name" value="MinD"/>
    <property type="match status" value="1"/>
</dbReference>
<dbReference type="InterPro" id="IPR010223">
    <property type="entry name" value="MinD"/>
</dbReference>
<keyword evidence="6" id="KW-0131">Cell cycle</keyword>
<evidence type="ECO:0000256" key="3">
    <source>
        <dbReference type="ARBA" id="ARBA00022741"/>
    </source>
</evidence>
<protein>
    <submittedName>
        <fullName evidence="8">Septum site-determining protein MinD</fullName>
    </submittedName>
</protein>
<gene>
    <name evidence="8" type="ORF">MGWOODY_Clf1841</name>
</gene>
<evidence type="ECO:0000256" key="1">
    <source>
        <dbReference type="ARBA" id="ARBA00010257"/>
    </source>
</evidence>
<dbReference type="GO" id="GO:0005524">
    <property type="term" value="F:ATP binding"/>
    <property type="evidence" value="ECO:0007669"/>
    <property type="project" value="UniProtKB-KW"/>
</dbReference>
<reference evidence="8" key="1">
    <citation type="submission" date="2015-10" db="EMBL/GenBank/DDBJ databases">
        <authorList>
            <person name="Gilbert D.G."/>
        </authorList>
    </citation>
    <scope>NUCLEOTIDE SEQUENCE</scope>
</reference>
<sequence>MKGRTIVITSGKGGVGKTTATANIGTGLAMRGHRVVVVDTDIGLRNLDVIMGLENRIVYDLVNVIEGECKLNQAMIADKHDYELYLIPAAQTRDKNSISPEQLREMCEELEKEFDYVLIDCPAGIEQGFKNATAAAQEAIIVTTPEVSAIRDADRVIGLLESSGLHRPKLIINRIAYEMVKRGDMMDQKDVESLLAVEVIGLVPADEHTVVAANRGIPVVHNSKSAAGGAFLRIAARVDGEEVPLMDLEPKTGLFSRFKGMVGMSGRAYSHA</sequence>
<evidence type="ECO:0000256" key="4">
    <source>
        <dbReference type="ARBA" id="ARBA00022840"/>
    </source>
</evidence>
<dbReference type="GO" id="GO:0016887">
    <property type="term" value="F:ATP hydrolysis activity"/>
    <property type="evidence" value="ECO:0007669"/>
    <property type="project" value="InterPro"/>
</dbReference>
<dbReference type="CDD" id="cd02036">
    <property type="entry name" value="MinD"/>
    <property type="match status" value="1"/>
</dbReference>
<dbReference type="Pfam" id="PF13614">
    <property type="entry name" value="AAA_31"/>
    <property type="match status" value="1"/>
</dbReference>
<organism evidence="8">
    <name type="scientific">hydrothermal vent metagenome</name>
    <dbReference type="NCBI Taxonomy" id="652676"/>
    <lineage>
        <taxon>unclassified sequences</taxon>
        <taxon>metagenomes</taxon>
        <taxon>ecological metagenomes</taxon>
    </lineage>
</organism>
<dbReference type="GO" id="GO:0005829">
    <property type="term" value="C:cytosol"/>
    <property type="evidence" value="ECO:0007669"/>
    <property type="project" value="TreeGrafter"/>
</dbReference>
<dbReference type="EMBL" id="FAXA01000037">
    <property type="protein sequence ID" value="CUV01278.1"/>
    <property type="molecule type" value="Genomic_DNA"/>
</dbReference>
<name>A0A160V6R3_9ZZZZ</name>
<dbReference type="InterPro" id="IPR050625">
    <property type="entry name" value="ParA/MinD_ATPase"/>
</dbReference>
<dbReference type="InterPro" id="IPR025669">
    <property type="entry name" value="AAA_dom"/>
</dbReference>
<dbReference type="AlphaFoldDB" id="A0A160V6R3"/>
<dbReference type="InterPro" id="IPR025501">
    <property type="entry name" value="MinD_FleN"/>
</dbReference>
<evidence type="ECO:0000313" key="8">
    <source>
        <dbReference type="EMBL" id="CUV01278.1"/>
    </source>
</evidence>
<proteinExistence type="inferred from homology"/>
<accession>A0A160V6R3</accession>
<evidence type="ECO:0000256" key="6">
    <source>
        <dbReference type="ARBA" id="ARBA00023306"/>
    </source>
</evidence>
<evidence type="ECO:0000256" key="5">
    <source>
        <dbReference type="ARBA" id="ARBA00023210"/>
    </source>
</evidence>
<feature type="domain" description="AAA" evidence="7">
    <location>
        <begin position="4"/>
        <end position="154"/>
    </location>
</feature>
<keyword evidence="4" id="KW-0067">ATP-binding</keyword>
<dbReference type="GO" id="GO:0051782">
    <property type="term" value="P:negative regulation of cell division"/>
    <property type="evidence" value="ECO:0007669"/>
    <property type="project" value="TreeGrafter"/>
</dbReference>
<keyword evidence="3" id="KW-0547">Nucleotide-binding</keyword>
<evidence type="ECO:0000256" key="2">
    <source>
        <dbReference type="ARBA" id="ARBA00022618"/>
    </source>
</evidence>
<dbReference type="NCBIfam" id="TIGR01968">
    <property type="entry name" value="minD_bact"/>
    <property type="match status" value="1"/>
</dbReference>
<keyword evidence="5" id="KW-0717">Septation</keyword>
<dbReference type="PANTHER" id="PTHR43384:SF6">
    <property type="entry name" value="SEPTUM SITE-DETERMINING PROTEIN MIND HOMOLOG, CHLOROPLASTIC"/>
    <property type="match status" value="1"/>
</dbReference>
<dbReference type="GO" id="GO:0000917">
    <property type="term" value="P:division septum assembly"/>
    <property type="evidence" value="ECO:0007669"/>
    <property type="project" value="UniProtKB-KW"/>
</dbReference>
<dbReference type="Gene3D" id="3.40.50.300">
    <property type="entry name" value="P-loop containing nucleotide triphosphate hydrolases"/>
    <property type="match status" value="1"/>
</dbReference>
<dbReference type="InterPro" id="IPR027417">
    <property type="entry name" value="P-loop_NTPase"/>
</dbReference>
<dbReference type="PANTHER" id="PTHR43384">
    <property type="entry name" value="SEPTUM SITE-DETERMINING PROTEIN MIND HOMOLOG, CHLOROPLASTIC-RELATED"/>
    <property type="match status" value="1"/>
</dbReference>
<dbReference type="SUPFAM" id="SSF52540">
    <property type="entry name" value="P-loop containing nucleoside triphosphate hydrolases"/>
    <property type="match status" value="1"/>
</dbReference>
<dbReference type="FunFam" id="3.40.50.300:FF:000068">
    <property type="entry name" value="Site-determining protein"/>
    <property type="match status" value="1"/>
</dbReference>
<keyword evidence="2" id="KW-0132">Cell division</keyword>
<comment type="similarity">
    <text evidence="1">Belongs to the ParA family. MinD subfamily.</text>
</comment>